<dbReference type="InterPro" id="IPR014347">
    <property type="entry name" value="Tautomerase/MIF_sf"/>
</dbReference>
<dbReference type="CDD" id="cd00580">
    <property type="entry name" value="CHMI"/>
    <property type="match status" value="1"/>
</dbReference>
<dbReference type="PANTHER" id="PTHR37950:SF1">
    <property type="entry name" value="4-HYDROXYPHENYLACETATE CATABOLISM PROTEIN"/>
    <property type="match status" value="1"/>
</dbReference>
<keyword evidence="2" id="KW-1185">Reference proteome</keyword>
<comment type="caution">
    <text evidence="1">The sequence shown here is derived from an EMBL/GenBank/DDBJ whole genome shotgun (WGS) entry which is preliminary data.</text>
</comment>
<sequence length="116" mass="13109">MPNLVMEYSNSVDERINVQGLLEDLHQAAIDSGLFDASSVKSRALRCHNWLIGHEGDSVDFIHISFELLAGRSAEQKRDLSRKLMEILVDKASHVRSLTINIRDMDIDCFQKVING</sequence>
<keyword evidence="1" id="KW-0413">Isomerase</keyword>
<accession>A0A2J9UZ73</accession>
<dbReference type="GO" id="GO:0008704">
    <property type="term" value="F:5-carboxymethyl-2-hydroxymuconate delta-isomerase activity"/>
    <property type="evidence" value="ECO:0007669"/>
    <property type="project" value="InterPro"/>
</dbReference>
<name>A0A2J9UZ73_VIBMI</name>
<protein>
    <submittedName>
        <fullName evidence="1">5-carboxymethyl-2-hydroxymuconate isomerase</fullName>
    </submittedName>
</protein>
<organism evidence="1 2">
    <name type="scientific">Vibrio mimicus</name>
    <dbReference type="NCBI Taxonomy" id="674"/>
    <lineage>
        <taxon>Bacteria</taxon>
        <taxon>Pseudomonadati</taxon>
        <taxon>Pseudomonadota</taxon>
        <taxon>Gammaproteobacteria</taxon>
        <taxon>Vibrionales</taxon>
        <taxon>Vibrionaceae</taxon>
        <taxon>Vibrio</taxon>
    </lineage>
</organism>
<dbReference type="OrthoDB" id="9814215at2"/>
<dbReference type="AlphaFoldDB" id="A0A2J9UZ73"/>
<reference evidence="1" key="1">
    <citation type="submission" date="2017-12" db="EMBL/GenBank/DDBJ databases">
        <title>FDA dAtabase for Regulatory Grade micrObial Sequences (FDA-ARGOS): Supporting development and validation of Infectious Disease Dx tests.</title>
        <authorList>
            <person name="Hoffmann M."/>
            <person name="Allard M."/>
            <person name="Evans P."/>
            <person name="Brown E."/>
            <person name="Tallon L.J."/>
            <person name="Sadzewicz L."/>
            <person name="Sengamalay N."/>
            <person name="Ott S."/>
            <person name="Godinez A."/>
            <person name="Nagaraj S."/>
            <person name="Vavikolanu K."/>
            <person name="Aluvathingal J."/>
            <person name="Nadendla S."/>
            <person name="Hobson J."/>
            <person name="Sichtig H."/>
        </authorList>
    </citation>
    <scope>NUCLEOTIDE SEQUENCE [LARGE SCALE GENOMIC DNA]</scope>
    <source>
        <strain evidence="1">FDAARGOS_113</strain>
    </source>
</reference>
<dbReference type="SUPFAM" id="SSF55331">
    <property type="entry name" value="Tautomerase/MIF"/>
    <property type="match status" value="1"/>
</dbReference>
<dbReference type="Pfam" id="PF02962">
    <property type="entry name" value="CHMI"/>
    <property type="match status" value="1"/>
</dbReference>
<dbReference type="Proteomes" id="UP000053748">
    <property type="component" value="Unassembled WGS sequence"/>
</dbReference>
<evidence type="ECO:0000313" key="2">
    <source>
        <dbReference type="Proteomes" id="UP000053748"/>
    </source>
</evidence>
<evidence type="ECO:0000313" key="1">
    <source>
        <dbReference type="EMBL" id="PNM56826.1"/>
    </source>
</evidence>
<dbReference type="EMBL" id="LOSJ02000002">
    <property type="protein sequence ID" value="PNM56826.1"/>
    <property type="molecule type" value="Genomic_DNA"/>
</dbReference>
<dbReference type="Gene3D" id="3.30.429.10">
    <property type="entry name" value="Macrophage Migration Inhibitory Factor"/>
    <property type="match status" value="1"/>
</dbReference>
<gene>
    <name evidence="1" type="ORF">AL544_012390</name>
</gene>
<dbReference type="InterPro" id="IPR004220">
    <property type="entry name" value="5-COMe_2-OHmuconate_Isoase"/>
</dbReference>
<dbReference type="PANTHER" id="PTHR37950">
    <property type="entry name" value="4-HYDROXYPHENYLACETATE CATABOLISM PROTEIN"/>
    <property type="match status" value="1"/>
</dbReference>
<dbReference type="STRING" id="674.VM_01615"/>
<dbReference type="RefSeq" id="WP_001133282.1">
    <property type="nucleotide sequence ID" value="NZ_CAWMSS010000001.1"/>
</dbReference>
<proteinExistence type="predicted"/>